<sequence>MRIDSKLRLCARRNGRCCQILCIFSFFIGLGFIIGGSYLTDKYANNYNCFDDKSLQVFSCQELGEDQIYFDIGVALLVFGILLLVASALVLCCFYGIPEVSKQISKNSAAYIRQAQMQINLLPSGSCTNTVGLSIPSLPQVDSQINLSQQSIMYTAPYPSEIFIPQPFPSIPPTSDQSTNFSSTQSVPEH</sequence>
<keyword evidence="1" id="KW-0812">Transmembrane</keyword>
<proteinExistence type="predicted"/>
<keyword evidence="1" id="KW-0472">Membrane</keyword>
<protein>
    <submittedName>
        <fullName evidence="2">Uncharacterized protein</fullName>
    </submittedName>
</protein>
<gene>
    <name evidence="2" type="ORF">WMSIL1_LOCUS1103</name>
</gene>
<keyword evidence="3" id="KW-1185">Reference proteome</keyword>
<keyword evidence="1" id="KW-1133">Transmembrane helix</keyword>
<dbReference type="AlphaFoldDB" id="A0A564XYY1"/>
<evidence type="ECO:0000256" key="1">
    <source>
        <dbReference type="SAM" id="Phobius"/>
    </source>
</evidence>
<evidence type="ECO:0000313" key="3">
    <source>
        <dbReference type="Proteomes" id="UP000321570"/>
    </source>
</evidence>
<evidence type="ECO:0000313" key="2">
    <source>
        <dbReference type="EMBL" id="VUZ39959.1"/>
    </source>
</evidence>
<feature type="transmembrane region" description="Helical" evidence="1">
    <location>
        <begin position="72"/>
        <end position="97"/>
    </location>
</feature>
<dbReference type="Proteomes" id="UP000321570">
    <property type="component" value="Unassembled WGS sequence"/>
</dbReference>
<dbReference type="EMBL" id="CABIJS010000022">
    <property type="protein sequence ID" value="VUZ39959.1"/>
    <property type="molecule type" value="Genomic_DNA"/>
</dbReference>
<name>A0A564XYY1_HYMDI</name>
<reference evidence="2 3" key="1">
    <citation type="submission" date="2019-07" db="EMBL/GenBank/DDBJ databases">
        <authorList>
            <person name="Jastrzebski P J."/>
            <person name="Paukszto L."/>
            <person name="Jastrzebski P J."/>
        </authorList>
    </citation>
    <scope>NUCLEOTIDE SEQUENCE [LARGE SCALE GENOMIC DNA]</scope>
    <source>
        <strain evidence="2 3">WMS-il1</strain>
    </source>
</reference>
<organism evidence="2 3">
    <name type="scientific">Hymenolepis diminuta</name>
    <name type="common">Rat tapeworm</name>
    <dbReference type="NCBI Taxonomy" id="6216"/>
    <lineage>
        <taxon>Eukaryota</taxon>
        <taxon>Metazoa</taxon>
        <taxon>Spiralia</taxon>
        <taxon>Lophotrochozoa</taxon>
        <taxon>Platyhelminthes</taxon>
        <taxon>Cestoda</taxon>
        <taxon>Eucestoda</taxon>
        <taxon>Cyclophyllidea</taxon>
        <taxon>Hymenolepididae</taxon>
        <taxon>Hymenolepis</taxon>
    </lineage>
</organism>
<accession>A0A564XYY1</accession>
<feature type="transmembrane region" description="Helical" evidence="1">
    <location>
        <begin position="20"/>
        <end position="39"/>
    </location>
</feature>